<evidence type="ECO:0000313" key="1">
    <source>
        <dbReference type="EMBL" id="GIY36021.1"/>
    </source>
</evidence>
<protein>
    <submittedName>
        <fullName evidence="1">Uncharacterized protein</fullName>
    </submittedName>
</protein>
<accession>A0AAV4SS48</accession>
<gene>
    <name evidence="1" type="ORF">CEXT_383031</name>
</gene>
<reference evidence="1 2" key="1">
    <citation type="submission" date="2021-06" db="EMBL/GenBank/DDBJ databases">
        <title>Caerostris extrusa draft genome.</title>
        <authorList>
            <person name="Kono N."/>
            <person name="Arakawa K."/>
        </authorList>
    </citation>
    <scope>NUCLEOTIDE SEQUENCE [LARGE SCALE GENOMIC DNA]</scope>
</reference>
<organism evidence="1 2">
    <name type="scientific">Caerostris extrusa</name>
    <name type="common">Bark spider</name>
    <name type="synonym">Caerostris bankana</name>
    <dbReference type="NCBI Taxonomy" id="172846"/>
    <lineage>
        <taxon>Eukaryota</taxon>
        <taxon>Metazoa</taxon>
        <taxon>Ecdysozoa</taxon>
        <taxon>Arthropoda</taxon>
        <taxon>Chelicerata</taxon>
        <taxon>Arachnida</taxon>
        <taxon>Araneae</taxon>
        <taxon>Araneomorphae</taxon>
        <taxon>Entelegynae</taxon>
        <taxon>Araneoidea</taxon>
        <taxon>Araneidae</taxon>
        <taxon>Caerostris</taxon>
    </lineage>
</organism>
<evidence type="ECO:0000313" key="2">
    <source>
        <dbReference type="Proteomes" id="UP001054945"/>
    </source>
</evidence>
<proteinExistence type="predicted"/>
<dbReference type="Proteomes" id="UP001054945">
    <property type="component" value="Unassembled WGS sequence"/>
</dbReference>
<dbReference type="EMBL" id="BPLR01009999">
    <property type="protein sequence ID" value="GIY36021.1"/>
    <property type="molecule type" value="Genomic_DNA"/>
</dbReference>
<dbReference type="AlphaFoldDB" id="A0AAV4SS48"/>
<sequence>MLSRYRPRGFREIEITAPGRCWCGQRRIWTLPNIVIEWTWRSDLFSSWLVVNILTIWRLRGMHIRNNLNWQVTPQNWQSRQPFVQLRAELTVILRGNNHEIRGVPGFREIEITAPGRCRCGQWRIRTLPNIVIEWPCRTALFSRKGENYSPESSKHS</sequence>
<comment type="caution">
    <text evidence="1">The sequence shown here is derived from an EMBL/GenBank/DDBJ whole genome shotgun (WGS) entry which is preliminary data.</text>
</comment>
<keyword evidence="2" id="KW-1185">Reference proteome</keyword>
<name>A0AAV4SS48_CAEEX</name>